<reference evidence="2 3" key="1">
    <citation type="submission" date="2018-10" db="EMBL/GenBank/DDBJ databases">
        <title>Genomic Encyclopedia of Type Strains, Phase IV (KMG-IV): sequencing the most valuable type-strain genomes for metagenomic binning, comparative biology and taxonomic classification.</title>
        <authorList>
            <person name="Goeker M."/>
        </authorList>
    </citation>
    <scope>NUCLEOTIDE SEQUENCE [LARGE SCALE GENOMIC DNA]</scope>
    <source>
        <strain evidence="2 3">DSM 22008</strain>
    </source>
</reference>
<feature type="chain" id="PRO_5019556516" evidence="1">
    <location>
        <begin position="27"/>
        <end position="252"/>
    </location>
</feature>
<name>A0A420WIV4_9PROT</name>
<dbReference type="PIRSF" id="PIRSF028069">
    <property type="entry name" value="UCP028069"/>
    <property type="match status" value="1"/>
</dbReference>
<accession>A0A420WIV4</accession>
<dbReference type="Proteomes" id="UP000282211">
    <property type="component" value="Unassembled WGS sequence"/>
</dbReference>
<proteinExistence type="predicted"/>
<dbReference type="RefSeq" id="WP_121098698.1">
    <property type="nucleotide sequence ID" value="NZ_RBII01000001.1"/>
</dbReference>
<protein>
    <submittedName>
        <fullName evidence="2">Uncharacterized protein DUF3450</fullName>
    </submittedName>
</protein>
<feature type="signal peptide" evidence="1">
    <location>
        <begin position="1"/>
        <end position="26"/>
    </location>
</feature>
<gene>
    <name evidence="2" type="ORF">DES40_0179</name>
</gene>
<dbReference type="Pfam" id="PF11932">
    <property type="entry name" value="DUF3450"/>
    <property type="match status" value="1"/>
</dbReference>
<dbReference type="AlphaFoldDB" id="A0A420WIV4"/>
<comment type="caution">
    <text evidence="2">The sequence shown here is derived from an EMBL/GenBank/DDBJ whole genome shotgun (WGS) entry which is preliminary data.</text>
</comment>
<evidence type="ECO:0000313" key="3">
    <source>
        <dbReference type="Proteomes" id="UP000282211"/>
    </source>
</evidence>
<keyword evidence="3" id="KW-1185">Reference proteome</keyword>
<evidence type="ECO:0000313" key="2">
    <source>
        <dbReference type="EMBL" id="RKQ70876.1"/>
    </source>
</evidence>
<keyword evidence="1" id="KW-0732">Signal</keyword>
<organism evidence="2 3">
    <name type="scientific">Litorimonas taeanensis</name>
    <dbReference type="NCBI Taxonomy" id="568099"/>
    <lineage>
        <taxon>Bacteria</taxon>
        <taxon>Pseudomonadati</taxon>
        <taxon>Pseudomonadota</taxon>
        <taxon>Alphaproteobacteria</taxon>
        <taxon>Maricaulales</taxon>
        <taxon>Robiginitomaculaceae</taxon>
    </lineage>
</organism>
<evidence type="ECO:0000256" key="1">
    <source>
        <dbReference type="SAM" id="SignalP"/>
    </source>
</evidence>
<dbReference type="InterPro" id="IPR016866">
    <property type="entry name" value="UCP028069"/>
</dbReference>
<dbReference type="OrthoDB" id="5880116at2"/>
<dbReference type="InParanoid" id="A0A420WIV4"/>
<dbReference type="EMBL" id="RBII01000001">
    <property type="protein sequence ID" value="RKQ70876.1"/>
    <property type="molecule type" value="Genomic_DNA"/>
</dbReference>
<sequence>MLKSKIVKPLMLAGAAGLLFAAPAHAQLESALAVAKSSTQASAASQRQVEDADDAADTAAREYRAVLQQTDNIALFVAQQDIYLQSQKSEIQSLNRQLGTVEQIKQGMSPMMLRMAVALEDSINSDLPFNMAERQARLADVKAVLSDPDVSPAEQYRRVLNAYKIEVSYGQGIDSYEGVHPTRPGNVVNFIRFGRTSLVYVTKDETEVAKYNLATKSWDVLGGADALAMRQAIRIAKGEAAPAIVYAPVITN</sequence>